<sequence length="288" mass="32203">MVEPWDWDGAVVVSCTVGIGLSIYALAKHMLAYAQMKPASFPSNTWHLHIAMWFGAAMTFVTVMKYMVQHCSLQNYYHAAAFFSGPLALSFSCMFVLSLNSLIIYKTGCKVSEEILLFLALFLTLLLPVIHSNFKEVLWHAKTCTFLYVYQMCSATFCLQTWRCSGHGRVLFLTTAVCWFAWTCTLCAFGPTTNGPLLVFTAWTLICYVLHSACKCIGDPEGDRPPRNGVTGTVTTMIVPCKPGIKPCLKKQTAVVDSPRPPPPENGQELMLFRQFVASCFARLTFRR</sequence>
<feature type="transmembrane region" description="Helical" evidence="1">
    <location>
        <begin position="170"/>
        <end position="191"/>
    </location>
</feature>
<feature type="transmembrane region" description="Helical" evidence="1">
    <location>
        <begin position="48"/>
        <end position="68"/>
    </location>
</feature>
<evidence type="ECO:0000256" key="1">
    <source>
        <dbReference type="SAM" id="Phobius"/>
    </source>
</evidence>
<keyword evidence="1" id="KW-0812">Transmembrane</keyword>
<reference evidence="2" key="5">
    <citation type="journal article" name="PLoS ONE">
        <title>Extended genotypic evaluation and comparison of twenty-two cases of lethal EEHV1 hemorrhagic disease in wild and captive Asian elephants in India.</title>
        <authorList>
            <person name="Zachariah A."/>
            <person name="Sajesh P.K."/>
            <person name="Santhosh S."/>
            <person name="Bathrachalam C."/>
            <person name="Megha M."/>
            <person name="Pandiyan J."/>
            <person name="Jishnu M."/>
            <person name="Kobragade R.S."/>
            <person name="Long S.Y."/>
            <person name="Zong J.-C."/>
            <person name="Latimer E.M."/>
            <person name="Heaggans S.Y."/>
            <person name="Hayward G.S."/>
        </authorList>
    </citation>
    <scope>NUCLEOTIDE SEQUENCE</scope>
    <source>
        <strain evidence="2">IP91 Thirunelli1</strain>
    </source>
</reference>
<organism evidence="2">
    <name type="scientific">Elephant endotheliotropic herpesvirus 1A</name>
    <dbReference type="NCBI Taxonomy" id="759753"/>
    <lineage>
        <taxon>Viruses</taxon>
        <taxon>Duplodnaviria</taxon>
        <taxon>Heunggongvirae</taxon>
        <taxon>Peploviricota</taxon>
        <taxon>Herviviricetes</taxon>
        <taxon>Herpesvirales</taxon>
        <taxon>Orthoherpesviridae</taxon>
        <taxon>Betaherpesvirinae</taxon>
        <taxon>Proboscivirus</taxon>
        <taxon>Proboscivirus elephantidbeta1</taxon>
        <taxon>Elephantid herpesvirus 1</taxon>
    </lineage>
</organism>
<name>A0A866VSW1_ELHV1</name>
<evidence type="ECO:0000313" key="2">
    <source>
        <dbReference type="EMBL" id="QOE74523.1"/>
    </source>
</evidence>
<reference evidence="2" key="4">
    <citation type="submission" date="2019-08" db="EMBL/GenBank/DDBJ databases">
        <title>Annotated Complete DNA Sequences of Six EEHV1A Genomes from Lethal HD cases in Young Asian Elephants from India.</title>
        <authorList>
            <person name="Krishnankutty S.P."/>
            <person name="Zachariah A."/>
            <person name="Maheswari U."/>
            <person name="Heaggans S.Y."/>
            <person name="Muraleedharan M."/>
            <person name="Velayutham D."/>
            <person name="Santhosh S."/>
            <person name="Hayward G.S."/>
        </authorList>
    </citation>
    <scope>NUCLEOTIDE SEQUENCE</scope>
    <source>
        <strain evidence="2">IP91 Thirunelli1</strain>
    </source>
</reference>
<protein>
    <submittedName>
        <fullName evidence="2">Protein E2</fullName>
    </submittedName>
</protein>
<dbReference type="EMBL" id="MN366290">
    <property type="protein sequence ID" value="QOE74523.1"/>
    <property type="molecule type" value="Genomic_DNA"/>
</dbReference>
<keyword evidence="1" id="KW-0472">Membrane</keyword>
<accession>A0A866VSW1</accession>
<gene>
    <name evidence="2" type="primary">E2</name>
</gene>
<feature type="transmembrane region" description="Helical" evidence="1">
    <location>
        <begin position="137"/>
        <end position="158"/>
    </location>
</feature>
<feature type="transmembrane region" description="Helical" evidence="1">
    <location>
        <begin position="197"/>
        <end position="218"/>
    </location>
</feature>
<feature type="transmembrane region" description="Helical" evidence="1">
    <location>
        <begin position="115"/>
        <end position="131"/>
    </location>
</feature>
<reference evidence="2" key="2">
    <citation type="journal article" date="2013" name="J. Wildl. Dis.">
        <title>Fatal herpesvirus hemorrhagic disease in wild and orphan asian elephants in southern India.</title>
        <authorList>
            <person name="Zachariah A."/>
            <person name="Zong J.-C."/>
            <person name="Long S.Y."/>
            <person name="Latimer E.M."/>
            <person name="Heaggans S.Y."/>
            <person name="Richman L.K."/>
            <person name="Hayward G.S."/>
        </authorList>
    </citation>
    <scope>NUCLEOTIDE SEQUENCE</scope>
    <source>
        <strain evidence="2">IP91 Thirunelli1</strain>
    </source>
</reference>
<feature type="transmembrane region" description="Helical" evidence="1">
    <location>
        <begin position="80"/>
        <end position="103"/>
    </location>
</feature>
<keyword evidence="1" id="KW-1133">Transmembrane helix</keyword>
<reference evidence="2" key="1">
    <citation type="journal article" date="2013" name="Genome Announc.">
        <title>Complete Genome Sequence of Elephant Endotheliotropic Herpesvirus 1A.</title>
        <authorList>
            <person name="Ling P.D."/>
            <person name="Reid J.G."/>
            <person name="Qin X."/>
            <person name="Muzny D.M."/>
            <person name="Gibbs R."/>
            <person name="Petrosino J."/>
            <person name="Peng R."/>
            <person name="Zong J.C."/>
            <person name="Heaggans S.Y."/>
            <person name="Hayward G.S."/>
        </authorList>
    </citation>
    <scope>NUCLEOTIDE SEQUENCE</scope>
    <source>
        <strain evidence="2">IP91 Thirunelli1</strain>
    </source>
</reference>
<feature type="transmembrane region" description="Helical" evidence="1">
    <location>
        <begin position="6"/>
        <end position="27"/>
    </location>
</feature>
<reference evidence="2" key="3">
    <citation type="journal article" date="2016" name="MSphere">
        <title>Complete Genome Sequence of Elephant Endotheliotropic Herpesvirus 4, the First Example of a GC-Rich Branch Proboscivirus.</title>
        <authorList>
            <person name="Ling P.D."/>
            <person name="Long S.Y."/>
            <person name="Fuery A."/>
            <person name="Peng R.S."/>
            <person name="Heaggans S.Y."/>
            <person name="Qin X."/>
            <person name="Worley K.C."/>
            <person name="Dugan S."/>
            <person name="Hayward G.S."/>
        </authorList>
    </citation>
    <scope>NUCLEOTIDE SEQUENCE</scope>
    <source>
        <strain evidence="2">IP91 Thirunelli1</strain>
    </source>
</reference>
<proteinExistence type="predicted"/>